<proteinExistence type="predicted"/>
<organism evidence="1 2">
    <name type="scientific">Serratia ureilytica</name>
    <dbReference type="NCBI Taxonomy" id="300181"/>
    <lineage>
        <taxon>Bacteria</taxon>
        <taxon>Pseudomonadati</taxon>
        <taxon>Pseudomonadota</taxon>
        <taxon>Gammaproteobacteria</taxon>
        <taxon>Enterobacterales</taxon>
        <taxon>Yersiniaceae</taxon>
        <taxon>Serratia</taxon>
    </lineage>
</organism>
<evidence type="ECO:0008006" key="3">
    <source>
        <dbReference type="Google" id="ProtNLM"/>
    </source>
</evidence>
<comment type="caution">
    <text evidence="1">The sequence shown here is derived from an EMBL/GenBank/DDBJ whole genome shotgun (WGS) entry which is preliminary data.</text>
</comment>
<dbReference type="RefSeq" id="WP_262943289.1">
    <property type="nucleotide sequence ID" value="NZ_JAIQCT010000047.1"/>
</dbReference>
<evidence type="ECO:0000313" key="2">
    <source>
        <dbReference type="Proteomes" id="UP001177872"/>
    </source>
</evidence>
<reference evidence="1" key="1">
    <citation type="submission" date="2023-07" db="EMBL/GenBank/DDBJ databases">
        <title>In vitro acaricidal activity of Serratia ureilytica strains isolated from Mimosa pudica nodules againts the dust mite Tyrophagus putrescentiae.</title>
        <authorList>
            <person name="Wong-Villareal A."/>
            <person name="Cerqueda-Garcia D."/>
        </authorList>
    </citation>
    <scope>NUCLEOTIDE SEQUENCE</scope>
    <source>
        <strain evidence="1">UTS2</strain>
    </source>
</reference>
<sequence>MTAEKKDTAAFVLDDRTIETRLAEFRQYSQCLPLGKNETHTGWPAVTNVAQVVLGYEAGADGKMSSDAQKLAKLAWAYQQDSLARLYHAPDQADGQLPPEQGFLLTLLGLLETPQALLNQLPIQHRALYTKQMLALAPRGAVADRLTVQFTLADGGREQVLPAGLVLDGGQDSAGTPLHYALTQSLTVNGAQVTDLRWVVRDACVPGGRRSRVVLDTRGGQSWPPAGVRLFGASPAIPGAGERADVDRVVVQGRRVFSPLLMVAGGERSWTVTFAQDVRAQLQAAVSIDNAWVSLACERQNSKTWLLRLAAEGGSPGAVAGLDGLTSALPALRLTTTSGEALPEVKLLKLEVAGATGVHCATDEGALLIDGGEPFGAQATIGSGVNLMSAEWWRLGPALKKVTVTPAWVGLPSVAFKTWYGGDKAQTGTDWLWLDQELNVSAIHDAKKEKDKPLKEVNTFKVGRAKDVTTESIATAMALITEDKGYQPALKGNADFTVQAAWVAQGKAQVFQGEAQALFDGGADNAPTGKPLTITMPELPSPPHDTAVPDDQDPAKWPWWIRLGLTSDFRQSAYAAHQSAPPQTVTLITQQTTRQMLPVVKDGVYAMKKVKVDDKEILLPVLEEKTFVTDMPVPVVVPKARWQEPYLPQWSGIRVDYQAEETQPTQHAITPFGYAPQDETVTMLPTQADLYVGIDGIEAGQLLTLHWQLKSPQSLPLEWQYLTPGERWARLPVQDDTDAFQYSGKWSVTWPGDATRSATSLPTGRMWLRGRARHVMPVTPDSVAVPTTPWLTGLVTNAGTAQLLAPQTVMADHFAAGLPAGRVTQALAAPFEVQGVTQPWPSSGGLAAETPAVFEARVAQRLRHRERALNNYDVMSLLREHTSGLRELAVMSPMRDDTGALRQTVVVMPDRTLSDSDDVLRPGLSDAHRTTMVERLKATASPWLALTCINPDYLPISVSWDIEVTSGVSVSVVDARIRAALTDMFMPWVADEEENTIVVGGAIGRVLTHGAVREVVRQVPGVSTINQIYLNGEESKAPVIGPAQVAVLHFVPREYNRLTLAWVGPEQARFGSITLLGDGIERATVCITLPVRVEGLGTSVITTDDADVYLVDLGSGVRLPEAAPACPGLWAKRNTAQAPQTVLDRACYADPLGAAPEVRGGTVTELIFTVVAGAGTAGVHRLGVVVDLKVGKVPDMALQSAVVGESVTCRVQDAASATL</sequence>
<protein>
    <recommendedName>
        <fullName evidence="3">Baseplate protein J-like domain-containing protein</fullName>
    </recommendedName>
</protein>
<name>A0ABU0VT05_9GAMM</name>
<dbReference type="EMBL" id="JAVCZN010000014">
    <property type="protein sequence ID" value="MDQ1863860.1"/>
    <property type="molecule type" value="Genomic_DNA"/>
</dbReference>
<gene>
    <name evidence="1" type="ORF">Q6237_23030</name>
</gene>
<evidence type="ECO:0000313" key="1">
    <source>
        <dbReference type="EMBL" id="MDQ1863860.1"/>
    </source>
</evidence>
<dbReference type="Proteomes" id="UP001177872">
    <property type="component" value="Unassembled WGS sequence"/>
</dbReference>
<accession>A0ABU0VT05</accession>
<keyword evidence="2" id="KW-1185">Reference proteome</keyword>